<name>A0ACC2N516_9HYME</name>
<protein>
    <submittedName>
        <fullName evidence="1">Uncharacterized protein</fullName>
    </submittedName>
</protein>
<reference evidence="1" key="1">
    <citation type="submission" date="2023-04" db="EMBL/GenBank/DDBJ databases">
        <title>A chromosome-level genome assembly of the parasitoid wasp Eretmocerus hayati.</title>
        <authorList>
            <person name="Zhong Y."/>
            <person name="Liu S."/>
            <person name="Liu Y."/>
        </authorList>
    </citation>
    <scope>NUCLEOTIDE SEQUENCE</scope>
    <source>
        <strain evidence="1">ZJU_SS_LIU_2023</strain>
    </source>
</reference>
<evidence type="ECO:0000313" key="1">
    <source>
        <dbReference type="EMBL" id="KAJ8666275.1"/>
    </source>
</evidence>
<proteinExistence type="predicted"/>
<keyword evidence="2" id="KW-1185">Reference proteome</keyword>
<evidence type="ECO:0000313" key="2">
    <source>
        <dbReference type="Proteomes" id="UP001239111"/>
    </source>
</evidence>
<accession>A0ACC2N516</accession>
<gene>
    <name evidence="1" type="ORF">QAD02_007937</name>
</gene>
<sequence>MKLLCTSRAGSCSELYRVETMSNPESLFNDLANDASAPEYIRKLGAAMAISQTSLQSQLTSINTQLTDVSSSQIEQTRAISSLRADFTAARVQVDPCEVRFSGIPKAVQLDDRATILEILTTMNCAESVGTILSVRRWGKPDKQTAAVTLNTG</sequence>
<dbReference type="EMBL" id="CM056744">
    <property type="protein sequence ID" value="KAJ8666275.1"/>
    <property type="molecule type" value="Genomic_DNA"/>
</dbReference>
<dbReference type="Proteomes" id="UP001239111">
    <property type="component" value="Chromosome 4"/>
</dbReference>
<comment type="caution">
    <text evidence="1">The sequence shown here is derived from an EMBL/GenBank/DDBJ whole genome shotgun (WGS) entry which is preliminary data.</text>
</comment>
<organism evidence="1 2">
    <name type="scientific">Eretmocerus hayati</name>
    <dbReference type="NCBI Taxonomy" id="131215"/>
    <lineage>
        <taxon>Eukaryota</taxon>
        <taxon>Metazoa</taxon>
        <taxon>Ecdysozoa</taxon>
        <taxon>Arthropoda</taxon>
        <taxon>Hexapoda</taxon>
        <taxon>Insecta</taxon>
        <taxon>Pterygota</taxon>
        <taxon>Neoptera</taxon>
        <taxon>Endopterygota</taxon>
        <taxon>Hymenoptera</taxon>
        <taxon>Apocrita</taxon>
        <taxon>Proctotrupomorpha</taxon>
        <taxon>Chalcidoidea</taxon>
        <taxon>Aphelinidae</taxon>
        <taxon>Aphelininae</taxon>
        <taxon>Eretmocerus</taxon>
    </lineage>
</organism>